<protein>
    <submittedName>
        <fullName evidence="2">Uncharacterized protein</fullName>
    </submittedName>
</protein>
<proteinExistence type="predicted"/>
<evidence type="ECO:0000313" key="3">
    <source>
        <dbReference type="Proteomes" id="UP000276133"/>
    </source>
</evidence>
<dbReference type="AlphaFoldDB" id="A0A3M7P277"/>
<accession>A0A3M7P277</accession>
<dbReference type="EMBL" id="REGN01014115">
    <property type="protein sequence ID" value="RMZ93039.1"/>
    <property type="molecule type" value="Genomic_DNA"/>
</dbReference>
<evidence type="ECO:0000313" key="2">
    <source>
        <dbReference type="EMBL" id="RMZ93039.1"/>
    </source>
</evidence>
<feature type="compositionally biased region" description="Basic and acidic residues" evidence="1">
    <location>
        <begin position="48"/>
        <end position="57"/>
    </location>
</feature>
<gene>
    <name evidence="2" type="ORF">BpHYR1_005279</name>
</gene>
<comment type="caution">
    <text evidence="2">The sequence shown here is derived from an EMBL/GenBank/DDBJ whole genome shotgun (WGS) entry which is preliminary data.</text>
</comment>
<dbReference type="Proteomes" id="UP000276133">
    <property type="component" value="Unassembled WGS sequence"/>
</dbReference>
<organism evidence="2 3">
    <name type="scientific">Brachionus plicatilis</name>
    <name type="common">Marine rotifer</name>
    <name type="synonym">Brachionus muelleri</name>
    <dbReference type="NCBI Taxonomy" id="10195"/>
    <lineage>
        <taxon>Eukaryota</taxon>
        <taxon>Metazoa</taxon>
        <taxon>Spiralia</taxon>
        <taxon>Gnathifera</taxon>
        <taxon>Rotifera</taxon>
        <taxon>Eurotatoria</taxon>
        <taxon>Monogononta</taxon>
        <taxon>Pseudotrocha</taxon>
        <taxon>Ploima</taxon>
        <taxon>Brachionidae</taxon>
        <taxon>Brachionus</taxon>
    </lineage>
</organism>
<name>A0A3M7P277_BRAPC</name>
<evidence type="ECO:0000256" key="1">
    <source>
        <dbReference type="SAM" id="MobiDB-lite"/>
    </source>
</evidence>
<feature type="region of interest" description="Disordered" evidence="1">
    <location>
        <begin position="48"/>
        <end position="69"/>
    </location>
</feature>
<keyword evidence="3" id="KW-1185">Reference proteome</keyword>
<sequence>MRFNLLISSNCFIHKLNQKYNNSLTDYYHFSLALSNLTLRLRNIAQKQEKKEKEQKNCKYISHKTRNQY</sequence>
<reference evidence="2 3" key="1">
    <citation type="journal article" date="2018" name="Sci. Rep.">
        <title>Genomic signatures of local adaptation to the degree of environmental predictability in rotifers.</title>
        <authorList>
            <person name="Franch-Gras L."/>
            <person name="Hahn C."/>
            <person name="Garcia-Roger E.M."/>
            <person name="Carmona M.J."/>
            <person name="Serra M."/>
            <person name="Gomez A."/>
        </authorList>
    </citation>
    <scope>NUCLEOTIDE SEQUENCE [LARGE SCALE GENOMIC DNA]</scope>
    <source>
        <strain evidence="2">HYR1</strain>
    </source>
</reference>